<evidence type="ECO:0000313" key="2">
    <source>
        <dbReference type="EMBL" id="AGX89173.1"/>
    </source>
</evidence>
<evidence type="ECO:0008006" key="4">
    <source>
        <dbReference type="Google" id="ProtNLM"/>
    </source>
</evidence>
<dbReference type="EMBL" id="CP006771">
    <property type="protein sequence ID" value="AGX89173.1"/>
    <property type="molecule type" value="Genomic_DNA"/>
</dbReference>
<dbReference type="STRING" id="1403316.PRV_02175"/>
<evidence type="ECO:0000313" key="3">
    <source>
        <dbReference type="Proteomes" id="UP000017119"/>
    </source>
</evidence>
<keyword evidence="1" id="KW-1133">Transmembrane helix</keyword>
<keyword evidence="1" id="KW-0812">Transmembrane</keyword>
<keyword evidence="3" id="KW-1185">Reference proteome</keyword>
<dbReference type="KEGG" id="mpv:PRV_02175"/>
<proteinExistence type="predicted"/>
<sequence>MYWFFRIFGYSPESWADWQVIFMITLCIILYVWFVIEVVRSKKGFGYREFARWAISFVKKEQKIAPNKNGKNN</sequence>
<dbReference type="PATRIC" id="fig|1403316.3.peg.405"/>
<reference evidence="2 3" key="1">
    <citation type="journal article" date="2013" name="Genome Announc.">
        <title>Genome Sequence of Mycoplasma parvum (Formerly Eperythrozoon parvum), a Diminutive Hemoplasma of the Pig.</title>
        <authorList>
            <person name="do Nascimento N.C."/>
            <person name="Dos Santos A.P."/>
            <person name="Chu Y."/>
            <person name="Guimaraes A.M."/>
            <person name="Pagliaro A."/>
            <person name="Messick J.B."/>
        </authorList>
    </citation>
    <scope>NUCLEOTIDE SEQUENCE [LARGE SCALE GENOMIC DNA]</scope>
    <source>
        <strain evidence="2 3">Indiana</strain>
    </source>
</reference>
<gene>
    <name evidence="2" type="ORF">PRV_02175</name>
</gene>
<accession>U5NFZ3</accession>
<dbReference type="HOGENOM" id="CLU_2700817_0_0_14"/>
<name>U5NFZ3_9MOLU</name>
<evidence type="ECO:0000256" key="1">
    <source>
        <dbReference type="SAM" id="Phobius"/>
    </source>
</evidence>
<organism evidence="2 3">
    <name type="scientific">Mycoplasma parvum str. Indiana</name>
    <dbReference type="NCBI Taxonomy" id="1403316"/>
    <lineage>
        <taxon>Bacteria</taxon>
        <taxon>Bacillati</taxon>
        <taxon>Mycoplasmatota</taxon>
        <taxon>Mollicutes</taxon>
        <taxon>Mycoplasmataceae</taxon>
        <taxon>Mycoplasma</taxon>
    </lineage>
</organism>
<dbReference type="RefSeq" id="WP_022770085.1">
    <property type="nucleotide sequence ID" value="NC_022575.1"/>
</dbReference>
<dbReference type="Proteomes" id="UP000017119">
    <property type="component" value="Chromosome"/>
</dbReference>
<dbReference type="AlphaFoldDB" id="U5NFZ3"/>
<keyword evidence="1" id="KW-0472">Membrane</keyword>
<feature type="transmembrane region" description="Helical" evidence="1">
    <location>
        <begin position="20"/>
        <end position="39"/>
    </location>
</feature>
<protein>
    <recommendedName>
        <fullName evidence="4">DUF418 domain-containing protein</fullName>
    </recommendedName>
</protein>